<feature type="region of interest" description="Disordered" evidence="1">
    <location>
        <begin position="1"/>
        <end position="219"/>
    </location>
</feature>
<feature type="compositionally biased region" description="Low complexity" evidence="1">
    <location>
        <begin position="800"/>
        <end position="811"/>
    </location>
</feature>
<keyword evidence="2" id="KW-1133">Transmembrane helix</keyword>
<reference evidence="4" key="1">
    <citation type="submission" date="2011-12" db="EMBL/GenBank/DDBJ databases">
        <title>The Draft Genome of Lepisosteus oculatus.</title>
        <authorList>
            <consortium name="The Broad Institute Genome Assembly &amp; Analysis Group"/>
            <consortium name="Computational R&amp;D Group"/>
            <consortium name="and Sequencing Platform"/>
            <person name="Di Palma F."/>
            <person name="Alfoldi J."/>
            <person name="Johnson J."/>
            <person name="Berlin A."/>
            <person name="Gnerre S."/>
            <person name="Jaffe D."/>
            <person name="MacCallum I."/>
            <person name="Young S."/>
            <person name="Walker B.J."/>
            <person name="Lander E.S."/>
            <person name="Lindblad-Toh K."/>
        </authorList>
    </citation>
    <scope>NUCLEOTIDE SEQUENCE [LARGE SCALE GENOMIC DNA]</scope>
</reference>
<dbReference type="Proteomes" id="UP000018468">
    <property type="component" value="Linkage group LG1"/>
</dbReference>
<reference evidence="3" key="2">
    <citation type="submission" date="2025-08" db="UniProtKB">
        <authorList>
            <consortium name="Ensembl"/>
        </authorList>
    </citation>
    <scope>IDENTIFICATION</scope>
</reference>
<accession>W5NEL9</accession>
<feature type="compositionally biased region" description="Acidic residues" evidence="1">
    <location>
        <begin position="94"/>
        <end position="105"/>
    </location>
</feature>
<evidence type="ECO:0000256" key="1">
    <source>
        <dbReference type="SAM" id="MobiDB-lite"/>
    </source>
</evidence>
<feature type="region of interest" description="Disordered" evidence="1">
    <location>
        <begin position="494"/>
        <end position="519"/>
    </location>
</feature>
<evidence type="ECO:0000256" key="2">
    <source>
        <dbReference type="SAM" id="Phobius"/>
    </source>
</evidence>
<dbReference type="KEGG" id="loc:107076852"/>
<keyword evidence="2" id="KW-0812">Transmembrane</keyword>
<feature type="region of interest" description="Disordered" evidence="1">
    <location>
        <begin position="251"/>
        <end position="328"/>
    </location>
</feature>
<sequence length="920" mass="104546">MEKDLEDLLSQAFSSSEMSYMTSYSEEETDYKPLSSLEDDDAFEKLPALTEEDEEEEEPGSLSHNVKTDREQNWRNADITHNKGGEISTFSDDREVEGESGDEDIANNNPKQEEEEEEESDSGRCLSVHQWEDEWALSLVPNRKPLEEEGLGENIQNDSEDLPAFFDKPDEAAPEELNENAVADISSESEELEESEGKTDSSEEDQTEDLVGPQLSKEPLVMPHFEGDLNEFSEDWGGAGEGYAEYFPDLMGEEEDKGDTETEVNMGEDTCGVRNDEEMPDSSDESKEDVEESSEEDQGVCFDEERAIGEQEKQEVLDSCNSDDERALPLEDLGEERLEGQSNLDGVDSRDIEFISTDLTLGVPVEPFRIIVEEYEHPITTEDNREVSQVDVTEVDNYTNESIKQTEIIESSGEEPTLFLNIESSVIGSILDDEMQSATIKNQRDPCQFKEVEEEENQQHKLRDLAKDLNACDHTTDEEFKMVPGDIMRAVTQRSNPEASYQEGEAELEKVKSQESEVDENDQEKIRIFMANPSSIDNVPVRVAFSLHEHADADEELESRLNEAQNPKEIEYENCLTEDFTSKGSRMMLEPRYVGNLTFQPFTIMPPLEVSVENEPKERAYGLSLRGQDILEGNIVEDIQAGATDFNPMSLRSSDLDNLWKERKMDMVTPQVDMTSSEEEREIFLGSEQMTAYKLLKTEIYPDCKEEAQLFTTAQSFVSPWEGDREDTEEYQTVEVAQALKKEDLDEHRIEAFNRFYDSNSDDQDSTKLKESSNQFGKKHTVRFCLEKDPSLVHVAGNTDSSDSDSQSSSADVKETPHGHLVHRIKGEAERIRPSVEFEDDSDSEDFSERRAHLLHQSRAKEEELNGSSRDLKAQRRAQKSPSVLWTLLRISLVIALGVLIFWWTADQLDWASFEDLFNS</sequence>
<dbReference type="OrthoDB" id="8965222at2759"/>
<feature type="compositionally biased region" description="Low complexity" evidence="1">
    <location>
        <begin position="14"/>
        <end position="24"/>
    </location>
</feature>
<feature type="region of interest" description="Disordered" evidence="1">
    <location>
        <begin position="795"/>
        <end position="826"/>
    </location>
</feature>
<dbReference type="Bgee" id="ENSLOCG00000015504">
    <property type="expression patterns" value="Expressed in bone element and 9 other cell types or tissues"/>
</dbReference>
<feature type="transmembrane region" description="Helical" evidence="2">
    <location>
        <begin position="883"/>
        <end position="904"/>
    </location>
</feature>
<proteinExistence type="predicted"/>
<name>W5NEL9_LEPOC</name>
<dbReference type="InParanoid" id="W5NEL9"/>
<feature type="compositionally biased region" description="Acidic residues" evidence="1">
    <location>
        <begin position="251"/>
        <end position="262"/>
    </location>
</feature>
<dbReference type="eggNOG" id="ENOG502T1A0">
    <property type="taxonomic scope" value="Eukaryota"/>
</dbReference>
<dbReference type="Ensembl" id="ENSLOCT00000019110.1">
    <property type="protein sequence ID" value="ENSLOCP00000019078.1"/>
    <property type="gene ID" value="ENSLOCG00000015504.1"/>
</dbReference>
<feature type="compositionally biased region" description="Basic and acidic residues" evidence="1">
    <location>
        <begin position="303"/>
        <end position="316"/>
    </location>
</feature>
<feature type="compositionally biased region" description="Basic and acidic residues" evidence="1">
    <location>
        <begin position="66"/>
        <end position="84"/>
    </location>
</feature>
<evidence type="ECO:0000313" key="4">
    <source>
        <dbReference type="Proteomes" id="UP000018468"/>
    </source>
</evidence>
<feature type="compositionally biased region" description="Acidic residues" evidence="1">
    <location>
        <begin position="50"/>
        <end position="59"/>
    </location>
</feature>
<keyword evidence="2" id="KW-0472">Membrane</keyword>
<dbReference type="HOGENOM" id="CLU_316850_0_0_1"/>
<dbReference type="AlphaFoldDB" id="W5NEL9"/>
<dbReference type="GeneID" id="107076852"/>
<reference evidence="3" key="3">
    <citation type="submission" date="2025-09" db="UniProtKB">
        <authorList>
            <consortium name="Ensembl"/>
        </authorList>
    </citation>
    <scope>IDENTIFICATION</scope>
</reference>
<evidence type="ECO:0000313" key="3">
    <source>
        <dbReference type="Ensembl" id="ENSLOCP00000019078.1"/>
    </source>
</evidence>
<feature type="compositionally biased region" description="Acidic residues" evidence="1">
    <location>
        <begin position="278"/>
        <end position="298"/>
    </location>
</feature>
<keyword evidence="4" id="KW-1185">Reference proteome</keyword>
<dbReference type="EMBL" id="AHAT01031365">
    <property type="status" value="NOT_ANNOTATED_CDS"/>
    <property type="molecule type" value="Genomic_DNA"/>
</dbReference>
<protein>
    <submittedName>
        <fullName evidence="3">Myosin heavy chain, striated muscle-like</fullName>
    </submittedName>
</protein>
<dbReference type="EMBL" id="AHAT01031364">
    <property type="status" value="NOT_ANNOTATED_CDS"/>
    <property type="molecule type" value="Genomic_DNA"/>
</dbReference>
<organism evidence="3 4">
    <name type="scientific">Lepisosteus oculatus</name>
    <name type="common">Spotted gar</name>
    <dbReference type="NCBI Taxonomy" id="7918"/>
    <lineage>
        <taxon>Eukaryota</taxon>
        <taxon>Metazoa</taxon>
        <taxon>Chordata</taxon>
        <taxon>Craniata</taxon>
        <taxon>Vertebrata</taxon>
        <taxon>Euteleostomi</taxon>
        <taxon>Actinopterygii</taxon>
        <taxon>Neopterygii</taxon>
        <taxon>Holostei</taxon>
        <taxon>Semionotiformes</taxon>
        <taxon>Lepisosteidae</taxon>
        <taxon>Lepisosteus</taxon>
    </lineage>
</organism>